<comment type="similarity">
    <text evidence="1">Belongs to the HMG-CoA lyase family.</text>
</comment>
<dbReference type="SUPFAM" id="SSF51569">
    <property type="entry name" value="Aldolase"/>
    <property type="match status" value="1"/>
</dbReference>
<dbReference type="GO" id="GO:0046951">
    <property type="term" value="P:ketone body biosynthetic process"/>
    <property type="evidence" value="ECO:0007669"/>
    <property type="project" value="TreeGrafter"/>
</dbReference>
<reference evidence="5 6" key="1">
    <citation type="submission" date="2020-10" db="EMBL/GenBank/DDBJ databases">
        <title>Ca. Dormibacterota MAGs.</title>
        <authorList>
            <person name="Montgomery K."/>
        </authorList>
    </citation>
    <scope>NUCLEOTIDE SEQUENCE [LARGE SCALE GENOMIC DNA]</scope>
    <source>
        <strain evidence="5">SC8811_S16_3</strain>
    </source>
</reference>
<dbReference type="GO" id="GO:0004419">
    <property type="term" value="F:hydroxymethylglutaryl-CoA lyase activity"/>
    <property type="evidence" value="ECO:0007669"/>
    <property type="project" value="TreeGrafter"/>
</dbReference>
<sequence length="338" mass="35655">MTSSDREAPTVRIAEVFPRDGLQTLLYEPGLRQPSTDEKVAFIEAVAATGVPEIEITGFVHPRVIPQLADAEAIAERLVGRDLGGVKLRALVPNLRGAQRAIAAGVAKISCLVAASPTYQRLNSNMSIDENLEDIERSVELASRSGTEVALGMAISFVCPYDGLVPMESVLHIAERGYQLGIRDIHLSDSIGLAWPALVRERVSAVLDRWPEFQLGLHLHTLAGTALGNAFAGYEAGARGFDGSAGGIGGGIAMPIHTTEMGNVATEDLVYLFESSGVTTGIDLTTCAANGRRAMELVGTGGGHVTGFGTMERFLEINREHLAEIASAPPGQSGRASG</sequence>
<dbReference type="Pfam" id="PF00682">
    <property type="entry name" value="HMGL-like"/>
    <property type="match status" value="1"/>
</dbReference>
<dbReference type="RefSeq" id="WP_338180599.1">
    <property type="nucleotide sequence ID" value="NZ_JAEKNQ010000044.1"/>
</dbReference>
<dbReference type="EMBL" id="JAEKNQ010000044">
    <property type="protein sequence ID" value="MBJ7603875.1"/>
    <property type="molecule type" value="Genomic_DNA"/>
</dbReference>
<dbReference type="PANTHER" id="PTHR42738">
    <property type="entry name" value="HYDROXYMETHYLGLUTARYL-COA LYASE"/>
    <property type="match status" value="1"/>
</dbReference>
<dbReference type="PANTHER" id="PTHR42738:SF7">
    <property type="entry name" value="HYDROXYMETHYLGLUTARYL-COA LYASE"/>
    <property type="match status" value="1"/>
</dbReference>
<accession>A0A934N7N9</accession>
<evidence type="ECO:0000313" key="5">
    <source>
        <dbReference type="EMBL" id="MBJ7603875.1"/>
    </source>
</evidence>
<dbReference type="Gene3D" id="3.20.20.70">
    <property type="entry name" value="Aldolase class I"/>
    <property type="match status" value="1"/>
</dbReference>
<dbReference type="GO" id="GO:0046872">
    <property type="term" value="F:metal ion binding"/>
    <property type="evidence" value="ECO:0007669"/>
    <property type="project" value="UniProtKB-KW"/>
</dbReference>
<keyword evidence="2" id="KW-0479">Metal-binding</keyword>
<evidence type="ECO:0000256" key="2">
    <source>
        <dbReference type="ARBA" id="ARBA00022723"/>
    </source>
</evidence>
<dbReference type="Proteomes" id="UP000620075">
    <property type="component" value="Unassembled WGS sequence"/>
</dbReference>
<protein>
    <submittedName>
        <fullName evidence="5">Hydroxymethylglutaryl-CoA lyase</fullName>
    </submittedName>
</protein>
<name>A0A934N7N9_9BACT</name>
<proteinExistence type="inferred from homology"/>
<evidence type="ECO:0000256" key="1">
    <source>
        <dbReference type="ARBA" id="ARBA00009405"/>
    </source>
</evidence>
<organism evidence="5 6">
    <name type="scientific">Candidatus Dormiibacter inghamiae</name>
    <dbReference type="NCBI Taxonomy" id="3127013"/>
    <lineage>
        <taxon>Bacteria</taxon>
        <taxon>Bacillati</taxon>
        <taxon>Candidatus Dormiibacterota</taxon>
        <taxon>Candidatus Dormibacteria</taxon>
        <taxon>Candidatus Dormibacterales</taxon>
        <taxon>Candidatus Dormibacteraceae</taxon>
        <taxon>Candidatus Dormiibacter</taxon>
    </lineage>
</organism>
<dbReference type="InterPro" id="IPR013785">
    <property type="entry name" value="Aldolase_TIM"/>
</dbReference>
<dbReference type="GO" id="GO:0006552">
    <property type="term" value="P:L-leucine catabolic process"/>
    <property type="evidence" value="ECO:0007669"/>
    <property type="project" value="TreeGrafter"/>
</dbReference>
<evidence type="ECO:0000259" key="4">
    <source>
        <dbReference type="PROSITE" id="PS50991"/>
    </source>
</evidence>
<feature type="domain" description="Pyruvate carboxyltransferase" evidence="4">
    <location>
        <begin position="11"/>
        <end position="288"/>
    </location>
</feature>
<evidence type="ECO:0000256" key="3">
    <source>
        <dbReference type="ARBA" id="ARBA00023239"/>
    </source>
</evidence>
<comment type="caution">
    <text evidence="5">The sequence shown here is derived from an EMBL/GenBank/DDBJ whole genome shotgun (WGS) entry which is preliminary data.</text>
</comment>
<dbReference type="AlphaFoldDB" id="A0A934N7N9"/>
<dbReference type="InterPro" id="IPR043594">
    <property type="entry name" value="HMGL"/>
</dbReference>
<dbReference type="PROSITE" id="PS50991">
    <property type="entry name" value="PYR_CT"/>
    <property type="match status" value="1"/>
</dbReference>
<gene>
    <name evidence="5" type="ORF">JF888_11880</name>
</gene>
<evidence type="ECO:0000313" key="6">
    <source>
        <dbReference type="Proteomes" id="UP000620075"/>
    </source>
</evidence>
<keyword evidence="3 5" id="KW-0456">Lyase</keyword>
<dbReference type="InterPro" id="IPR000891">
    <property type="entry name" value="PYR_CT"/>
</dbReference>